<comment type="caution">
    <text evidence="2">The sequence shown here is derived from an EMBL/GenBank/DDBJ whole genome shotgun (WGS) entry which is preliminary data.</text>
</comment>
<dbReference type="Proteomes" id="UP001081283">
    <property type="component" value="Unassembled WGS sequence"/>
</dbReference>
<dbReference type="EMBL" id="JAOVZQ010000001">
    <property type="protein sequence ID" value="MCY0094216.1"/>
    <property type="molecule type" value="Genomic_DNA"/>
</dbReference>
<dbReference type="Pfam" id="PF03781">
    <property type="entry name" value="FGE-sulfatase"/>
    <property type="match status" value="1"/>
</dbReference>
<evidence type="ECO:0000313" key="3">
    <source>
        <dbReference type="Proteomes" id="UP001081283"/>
    </source>
</evidence>
<dbReference type="SUPFAM" id="SSF56436">
    <property type="entry name" value="C-type lectin-like"/>
    <property type="match status" value="1"/>
</dbReference>
<name>A0ABT3YEA1_9HYPH</name>
<protein>
    <submittedName>
        <fullName evidence="2">Formylglycine-generating enzyme family protein</fullName>
    </submittedName>
</protein>
<reference evidence="2" key="1">
    <citation type="submission" date="2022-10" db="EMBL/GenBank/DDBJ databases">
        <title>Hoeflea sp. J2-29, isolated from marine algae.</title>
        <authorList>
            <person name="Kristyanto S."/>
            <person name="Kim J.M."/>
            <person name="Jeon C.O."/>
        </authorList>
    </citation>
    <scope>NUCLEOTIDE SEQUENCE</scope>
    <source>
        <strain evidence="2">J2-29</strain>
    </source>
</reference>
<proteinExistence type="predicted"/>
<dbReference type="PANTHER" id="PTHR23150:SF19">
    <property type="entry name" value="FORMYLGLYCINE-GENERATING ENZYME"/>
    <property type="match status" value="1"/>
</dbReference>
<dbReference type="InterPro" id="IPR051043">
    <property type="entry name" value="Sulfatase_Mod_Factor_Kinase"/>
</dbReference>
<gene>
    <name evidence="2" type="ORF">OEG82_09295</name>
</gene>
<organism evidence="2 3">
    <name type="scientific">Hoeflea ulvae</name>
    <dbReference type="NCBI Taxonomy" id="2983764"/>
    <lineage>
        <taxon>Bacteria</taxon>
        <taxon>Pseudomonadati</taxon>
        <taxon>Pseudomonadota</taxon>
        <taxon>Alphaproteobacteria</taxon>
        <taxon>Hyphomicrobiales</taxon>
        <taxon>Rhizobiaceae</taxon>
        <taxon>Hoeflea</taxon>
    </lineage>
</organism>
<dbReference type="InterPro" id="IPR005532">
    <property type="entry name" value="SUMF_dom"/>
</dbReference>
<dbReference type="PANTHER" id="PTHR23150">
    <property type="entry name" value="SULFATASE MODIFYING FACTOR 1, 2"/>
    <property type="match status" value="1"/>
</dbReference>
<evidence type="ECO:0000313" key="2">
    <source>
        <dbReference type="EMBL" id="MCY0094216.1"/>
    </source>
</evidence>
<keyword evidence="3" id="KW-1185">Reference proteome</keyword>
<accession>A0ABT3YEA1</accession>
<sequence length="285" mass="32084">MKISSDDIAWFDGGVSHIGTDRPEIKADGESPARKVRLRPFGITRHTITFSQFAIFVEETGYITDAERYGWSFVFRGLLDQTGGPQPEGMPWWNAMEGAFWRRPLGPESDWRSTPDHPVVHVSWNDARAYGAWAGGRLPTESEWEHAARGGPHKARYPWGDDEPSDTNAVHCNIWQGSFPDRNLMADGYYGTSPAHSFPPNAAGIYNMAGNVWEWCEDLLRIRSLSADAKRRNAVALRENERVLKGGSFLCHHNVCWRYRIAARSGKQADNGTSNAGFRLAFDRD</sequence>
<dbReference type="Gene3D" id="3.90.1580.10">
    <property type="entry name" value="paralog of FGE (formylglycine-generating enzyme)"/>
    <property type="match status" value="1"/>
</dbReference>
<dbReference type="InterPro" id="IPR016187">
    <property type="entry name" value="CTDL_fold"/>
</dbReference>
<evidence type="ECO:0000259" key="1">
    <source>
        <dbReference type="Pfam" id="PF03781"/>
    </source>
</evidence>
<feature type="domain" description="Sulfatase-modifying factor enzyme-like" evidence="1">
    <location>
        <begin position="8"/>
        <end position="281"/>
    </location>
</feature>
<dbReference type="RefSeq" id="WP_267612160.1">
    <property type="nucleotide sequence ID" value="NZ_JAOVZQ010000001.1"/>
</dbReference>
<dbReference type="InterPro" id="IPR042095">
    <property type="entry name" value="SUMF_sf"/>
</dbReference>